<dbReference type="InterPro" id="IPR018650">
    <property type="entry name" value="STSV1_Orf64"/>
</dbReference>
<dbReference type="EMBL" id="JBIBSM010000021">
    <property type="protein sequence ID" value="MFF8280375.1"/>
    <property type="molecule type" value="Genomic_DNA"/>
</dbReference>
<organism evidence="2 3">
    <name type="scientific">Streptomyces lateritius</name>
    <dbReference type="NCBI Taxonomy" id="67313"/>
    <lineage>
        <taxon>Bacteria</taxon>
        <taxon>Bacillati</taxon>
        <taxon>Actinomycetota</taxon>
        <taxon>Actinomycetes</taxon>
        <taxon>Kitasatosporales</taxon>
        <taxon>Streptomycetaceae</taxon>
        <taxon>Streptomyces</taxon>
    </lineage>
</organism>
<keyword evidence="1" id="KW-1133">Transmembrane helix</keyword>
<accession>A0ABW6YLG9</accession>
<reference evidence="2 3" key="1">
    <citation type="submission" date="2024-10" db="EMBL/GenBank/DDBJ databases">
        <title>The Natural Products Discovery Center: Release of the First 8490 Sequenced Strains for Exploring Actinobacteria Biosynthetic Diversity.</title>
        <authorList>
            <person name="Kalkreuter E."/>
            <person name="Kautsar S.A."/>
            <person name="Yang D."/>
            <person name="Bader C.D."/>
            <person name="Teijaro C.N."/>
            <person name="Fluegel L."/>
            <person name="Davis C.M."/>
            <person name="Simpson J.R."/>
            <person name="Lauterbach L."/>
            <person name="Steele A.D."/>
            <person name="Gui C."/>
            <person name="Meng S."/>
            <person name="Li G."/>
            <person name="Viehrig K."/>
            <person name="Ye F."/>
            <person name="Su P."/>
            <person name="Kiefer A.F."/>
            <person name="Nichols A."/>
            <person name="Cepeda A.J."/>
            <person name="Yan W."/>
            <person name="Fan B."/>
            <person name="Jiang Y."/>
            <person name="Adhikari A."/>
            <person name="Zheng C.-J."/>
            <person name="Schuster L."/>
            <person name="Cowan T.M."/>
            <person name="Smanski M.J."/>
            <person name="Chevrette M.G."/>
            <person name="De Carvalho L.P.S."/>
            <person name="Shen B."/>
        </authorList>
    </citation>
    <scope>NUCLEOTIDE SEQUENCE [LARGE SCALE GENOMIC DNA]</scope>
    <source>
        <strain evidence="2 3">NPDC015755</strain>
    </source>
</reference>
<protein>
    <submittedName>
        <fullName evidence="2">DUF2079 domain-containing protein</fullName>
    </submittedName>
</protein>
<dbReference type="RefSeq" id="WP_391937219.1">
    <property type="nucleotide sequence ID" value="NZ_JBIBSM010000021.1"/>
</dbReference>
<keyword evidence="3" id="KW-1185">Reference proteome</keyword>
<dbReference type="Pfam" id="PF09852">
    <property type="entry name" value="DUF2079"/>
    <property type="match status" value="1"/>
</dbReference>
<feature type="transmembrane region" description="Helical" evidence="1">
    <location>
        <begin position="312"/>
        <end position="330"/>
    </location>
</feature>
<keyword evidence="1" id="KW-0472">Membrane</keyword>
<feature type="transmembrane region" description="Helical" evidence="1">
    <location>
        <begin position="222"/>
        <end position="245"/>
    </location>
</feature>
<evidence type="ECO:0000256" key="1">
    <source>
        <dbReference type="SAM" id="Phobius"/>
    </source>
</evidence>
<feature type="transmembrane region" description="Helical" evidence="1">
    <location>
        <begin position="272"/>
        <end position="292"/>
    </location>
</feature>
<evidence type="ECO:0000313" key="2">
    <source>
        <dbReference type="EMBL" id="MFF8280375.1"/>
    </source>
</evidence>
<name>A0ABW6YLG9_9ACTN</name>
<comment type="caution">
    <text evidence="2">The sequence shown here is derived from an EMBL/GenBank/DDBJ whole genome shotgun (WGS) entry which is preliminary data.</text>
</comment>
<feature type="transmembrane region" description="Helical" evidence="1">
    <location>
        <begin position="107"/>
        <end position="129"/>
    </location>
</feature>
<evidence type="ECO:0000313" key="3">
    <source>
        <dbReference type="Proteomes" id="UP001603013"/>
    </source>
</evidence>
<feature type="transmembrane region" description="Helical" evidence="1">
    <location>
        <begin position="21"/>
        <end position="38"/>
    </location>
</feature>
<dbReference type="Proteomes" id="UP001603013">
    <property type="component" value="Unassembled WGS sequence"/>
</dbReference>
<proteinExistence type="predicted"/>
<sequence length="466" mass="50244">MALLSARRPVLPRAVGPRRSRAAPALTSAVVLVLYAVYSLREHRRFGTSGYDLGIFAQAVRSYAELRTPASEIRTATAPPGFDGDAYPLLADHFHPVLALLGPLYRLFPHVEVLLLAQSGLVAVSVYVISRAAQRHLPHPGAAVSVGLAFGLCWGLQQLAGFDFHEVAFAVPLLALACRAHLDGRWRAAACWAACLPLVKEDLGVTTAVFGLLLMRHHRRGGAALCAFGAASTVLVVCVVLPAWAPDGRYGYLNQPHAQGVFEGWPVKSLTLAALLAVTLGLVLRSPLAWLLLPTLAWRLTSPNPAYWGPELHYSAVLVPVAFAALIDALRRGARMPHFAPLLVALVLLPGQPLRDLATPGFWEDSPRQGAARAALRLVPDGVRVAASNSLAPHLTDRARVRLVARGVLDRPDRPDRVAPVDWIVADTRDLFPAGAVGAVLHRAEVLGWHRIHEEHGVVVLRRPDG</sequence>
<keyword evidence="1" id="KW-0812">Transmembrane</keyword>
<gene>
    <name evidence="2" type="ORF">ACF05T_30515</name>
</gene>